<keyword evidence="1" id="KW-0732">Signal</keyword>
<feature type="chain" id="PRO_5047211465" evidence="1">
    <location>
        <begin position="19"/>
        <end position="818"/>
    </location>
</feature>
<dbReference type="Pfam" id="PF05860">
    <property type="entry name" value="TPS"/>
    <property type="match status" value="1"/>
</dbReference>
<gene>
    <name evidence="3" type="ORF">H6G14_22990</name>
</gene>
<dbReference type="InterPro" id="IPR008638">
    <property type="entry name" value="FhaB/CdiA-like_TPS"/>
</dbReference>
<protein>
    <submittedName>
        <fullName evidence="3">S-layer family protein</fullName>
    </submittedName>
</protein>
<dbReference type="SUPFAM" id="SSF51126">
    <property type="entry name" value="Pectin lyase-like"/>
    <property type="match status" value="2"/>
</dbReference>
<dbReference type="InterPro" id="IPR011050">
    <property type="entry name" value="Pectin_lyase_fold/virulence"/>
</dbReference>
<proteinExistence type="predicted"/>
<name>A0ABR8BML1_9NOSO</name>
<dbReference type="Proteomes" id="UP000621307">
    <property type="component" value="Unassembled WGS sequence"/>
</dbReference>
<accession>A0ABR8BML1</accession>
<feature type="domain" description="Filamentous haemagglutinin FhaB/tRNA nuclease CdiA-like TPS" evidence="2">
    <location>
        <begin position="29"/>
        <end position="139"/>
    </location>
</feature>
<dbReference type="InterPro" id="IPR012334">
    <property type="entry name" value="Pectin_lyas_fold"/>
</dbReference>
<dbReference type="RefSeq" id="WP_190570027.1">
    <property type="nucleotide sequence ID" value="NZ_JACJQL010000045.1"/>
</dbReference>
<reference evidence="3 4" key="1">
    <citation type="journal article" date="2020" name="ISME J.">
        <title>Comparative genomics reveals insights into cyanobacterial evolution and habitat adaptation.</title>
        <authorList>
            <person name="Chen M.Y."/>
            <person name="Teng W.K."/>
            <person name="Zhao L."/>
            <person name="Hu C.X."/>
            <person name="Zhou Y.K."/>
            <person name="Han B.P."/>
            <person name="Song L.R."/>
            <person name="Shu W.S."/>
        </authorList>
    </citation>
    <scope>NUCLEOTIDE SEQUENCE [LARGE SCALE GENOMIC DNA]</scope>
    <source>
        <strain evidence="3 4">FACHB-3921</strain>
    </source>
</reference>
<dbReference type="SMART" id="SM00912">
    <property type="entry name" value="Haemagg_act"/>
    <property type="match status" value="1"/>
</dbReference>
<evidence type="ECO:0000313" key="3">
    <source>
        <dbReference type="EMBL" id="MBD2254140.1"/>
    </source>
</evidence>
<evidence type="ECO:0000313" key="4">
    <source>
        <dbReference type="Proteomes" id="UP000621307"/>
    </source>
</evidence>
<keyword evidence="4" id="KW-1185">Reference proteome</keyword>
<dbReference type="EMBL" id="JACJQL010000045">
    <property type="protein sequence ID" value="MBD2254140.1"/>
    <property type="molecule type" value="Genomic_DNA"/>
</dbReference>
<comment type="caution">
    <text evidence="3">The sequence shown here is derived from an EMBL/GenBank/DDBJ whole genome shotgun (WGS) entry which is preliminary data.</text>
</comment>
<evidence type="ECO:0000259" key="2">
    <source>
        <dbReference type="SMART" id="SM00912"/>
    </source>
</evidence>
<evidence type="ECO:0000256" key="1">
    <source>
        <dbReference type="SAM" id="SignalP"/>
    </source>
</evidence>
<dbReference type="NCBIfam" id="TIGR01901">
    <property type="entry name" value="adhes_NPXG"/>
    <property type="match status" value="1"/>
</dbReference>
<organism evidence="3 4">
    <name type="scientific">Nostoc parmelioides FACHB-3921</name>
    <dbReference type="NCBI Taxonomy" id="2692909"/>
    <lineage>
        <taxon>Bacteria</taxon>
        <taxon>Bacillati</taxon>
        <taxon>Cyanobacteriota</taxon>
        <taxon>Cyanophyceae</taxon>
        <taxon>Nostocales</taxon>
        <taxon>Nostocaceae</taxon>
        <taxon>Nostoc</taxon>
    </lineage>
</organism>
<dbReference type="Gene3D" id="2.160.20.10">
    <property type="entry name" value="Single-stranded right-handed beta-helix, Pectin lyase-like"/>
    <property type="match status" value="2"/>
</dbReference>
<sequence length="818" mass="84182">MKLTIVGLVFIGAILTSAIDNTDVHAQVIPDGSLKTAVTGSNHYRITEGSRVGNNLFHSFSQFSIPSNGSAVFNNVAEIQNIFSRVTGGHISHIDGLIQANGNANFFLLNPAGIIFGQSASLNIGGSFVGTTANSIKFSDGKEFSLTSPNDSNLLSINVPIGLQFGSNPREIQVQGTGNNLTSSNLVFGFYRSSSPTGGLQVGTPATLALIGGDIIIPGGILTAPQGSITLGSIGQNNTSAVVGMQTTPQGWKFNYEQISVFGDINLSQAALLDASSGGAITLTGRNISLANGSLALIQNRGSNTAGDIQVNASGLLSLIGLSANRQVRSGLENQTLSNGNAGNIQIKAADIQIIGSAGILSRSFSTGITGKIDINVTNHIQLREVAENVNGSSIIGTLVFGSGNAGDIQVKANQITLLSGGNINSSSLGLGNGGNLMVDVADTISIAGVNPLTQSASSIGSVSFSRGNSGSVVVNASQLRLRDRGRVTTGGFAQGNAGSVVVNTTESIDISDALSVIDSSIDILPAVTRANFRLPDVPSGNAGSVTIDTKNLRISNQGQVSVRNDGLENAGVLKIRANNIQLFNNGSIAALTKAGEGGNINLQTQNLTLQQDSFISATSGGKGNSGNITIDSAIILGRGNSDIIANASQGRGGNINIITQGIIGLEFRNTLSPRTDSTNDITASSEFNVNGQVEINNIGVDPNSALVELAANLADSSQQIASGCTDNSGSSFVATGRGGIPQNPNQEVRSDRSWSDIRDISAFHAKQPAQALIPKSPQTLVQATGWHRHAQGKVELVAISSITSNPLPLNCTAISQR</sequence>
<feature type="signal peptide" evidence="1">
    <location>
        <begin position="1"/>
        <end position="18"/>
    </location>
</feature>